<evidence type="ECO:0000313" key="9">
    <source>
        <dbReference type="Proteomes" id="UP001498421"/>
    </source>
</evidence>
<dbReference type="InterPro" id="IPR052360">
    <property type="entry name" value="Transcr_Regulatory_Proteins"/>
</dbReference>
<dbReference type="InterPro" id="IPR001138">
    <property type="entry name" value="Zn2Cys6_DnaBD"/>
</dbReference>
<keyword evidence="2" id="KW-0862">Zinc</keyword>
<comment type="caution">
    <text evidence="8">The sequence shown here is derived from an EMBL/GenBank/DDBJ whole genome shotgun (WGS) entry which is preliminary data.</text>
</comment>
<sequence length="471" mass="52538">MGQGSATLAPAVTYRPRRTKAKSGCRTCKLRKVKCEESRPACHRCASTGRTCDGYGIWGGGGSSHPQVGVAGTSSLTITPSPTAASLRIMNAAERDCFQWFMFKTSRKLRGIFSSAFWDTLRRQLFGKANPPTRNSVPDEQEQFILRQYGKAISYLVPQSPGHHQPSAQGVLMTCLVFVFLEFLRGHYKTAQTHLENGLKLIAEAGCAPKRADNNVGTYKSSGGPIDTGILETFSRIQVQVALLRPFNHYPGSFLLGREPESSTGTFVSVEQARDRLDRLLNEIMQLSEECRQQGIGIGIEQSVCDQSEMILRQQRVRADLTAWRGTYAQSTVTIETVMRFRDAFAYRMLLVYYTMAVVMAETALSPSNECIFDDYTDDFASLLTQSEGLRDAVVASTEVDDIQFHHEETPQSIADMGWIPPLYYAAIKCRVRRVRLPAIELLSSLPHREGIWDTRMAADFLKTLVPYSKA</sequence>
<keyword evidence="4" id="KW-0238">DNA-binding</keyword>
<dbReference type="EMBL" id="JAZAVK010000012">
    <property type="protein sequence ID" value="KAK7431286.1"/>
    <property type="molecule type" value="Genomic_DNA"/>
</dbReference>
<evidence type="ECO:0000256" key="5">
    <source>
        <dbReference type="ARBA" id="ARBA00023163"/>
    </source>
</evidence>
<proteinExistence type="predicted"/>
<dbReference type="SMART" id="SM00066">
    <property type="entry name" value="GAL4"/>
    <property type="match status" value="1"/>
</dbReference>
<evidence type="ECO:0000313" key="8">
    <source>
        <dbReference type="EMBL" id="KAK7431286.1"/>
    </source>
</evidence>
<dbReference type="Gene3D" id="4.10.240.10">
    <property type="entry name" value="Zn(2)-C6 fungal-type DNA-binding domain"/>
    <property type="match status" value="1"/>
</dbReference>
<dbReference type="InterPro" id="IPR036864">
    <property type="entry name" value="Zn2-C6_fun-type_DNA-bd_sf"/>
</dbReference>
<dbReference type="SUPFAM" id="SSF57701">
    <property type="entry name" value="Zn2/Cys6 DNA-binding domain"/>
    <property type="match status" value="1"/>
</dbReference>
<accession>A0ABR1ID76</accession>
<dbReference type="PROSITE" id="PS50048">
    <property type="entry name" value="ZN2_CY6_FUNGAL_2"/>
    <property type="match status" value="1"/>
</dbReference>
<dbReference type="CDD" id="cd00067">
    <property type="entry name" value="GAL4"/>
    <property type="match status" value="1"/>
</dbReference>
<evidence type="ECO:0000256" key="1">
    <source>
        <dbReference type="ARBA" id="ARBA00022723"/>
    </source>
</evidence>
<dbReference type="Proteomes" id="UP001498421">
    <property type="component" value="Unassembled WGS sequence"/>
</dbReference>
<keyword evidence="6" id="KW-0539">Nucleus</keyword>
<evidence type="ECO:0000256" key="6">
    <source>
        <dbReference type="ARBA" id="ARBA00023242"/>
    </source>
</evidence>
<protein>
    <recommendedName>
        <fullName evidence="7">Zn(2)-C6 fungal-type domain-containing protein</fullName>
    </recommendedName>
</protein>
<keyword evidence="5" id="KW-0804">Transcription</keyword>
<evidence type="ECO:0000256" key="2">
    <source>
        <dbReference type="ARBA" id="ARBA00022833"/>
    </source>
</evidence>
<name>A0ABR1ID76_9HYPO</name>
<dbReference type="PANTHER" id="PTHR36206">
    <property type="entry name" value="ASPERCRYPTIN BIOSYNTHESIS CLUSTER-SPECIFIC TRANSCRIPTION REGULATOR ATNN-RELATED"/>
    <property type="match status" value="1"/>
</dbReference>
<feature type="domain" description="Zn(2)-C6 fungal-type" evidence="7">
    <location>
        <begin position="24"/>
        <end position="52"/>
    </location>
</feature>
<keyword evidence="9" id="KW-1185">Reference proteome</keyword>
<keyword evidence="1" id="KW-0479">Metal-binding</keyword>
<keyword evidence="3" id="KW-0805">Transcription regulation</keyword>
<dbReference type="Pfam" id="PF00172">
    <property type="entry name" value="Zn_clus"/>
    <property type="match status" value="1"/>
</dbReference>
<dbReference type="PROSITE" id="PS00463">
    <property type="entry name" value="ZN2_CY6_FUNGAL_1"/>
    <property type="match status" value="1"/>
</dbReference>
<organism evidence="8 9">
    <name type="scientific">Neonectria magnoliae</name>
    <dbReference type="NCBI Taxonomy" id="2732573"/>
    <lineage>
        <taxon>Eukaryota</taxon>
        <taxon>Fungi</taxon>
        <taxon>Dikarya</taxon>
        <taxon>Ascomycota</taxon>
        <taxon>Pezizomycotina</taxon>
        <taxon>Sordariomycetes</taxon>
        <taxon>Hypocreomycetidae</taxon>
        <taxon>Hypocreales</taxon>
        <taxon>Nectriaceae</taxon>
        <taxon>Neonectria</taxon>
    </lineage>
</organism>
<reference evidence="8 9" key="1">
    <citation type="journal article" date="2025" name="Microbiol. Resour. Announc.">
        <title>Draft genome sequences for Neonectria magnoliae and Neonectria punicea, canker pathogens of Liriodendron tulipifera and Acer saccharum in West Virginia.</title>
        <authorList>
            <person name="Petronek H.M."/>
            <person name="Kasson M.T."/>
            <person name="Metheny A.M."/>
            <person name="Stauder C.M."/>
            <person name="Lovett B."/>
            <person name="Lynch S.C."/>
            <person name="Garnas J.R."/>
            <person name="Kasson L.R."/>
            <person name="Stajich J.E."/>
        </authorList>
    </citation>
    <scope>NUCLEOTIDE SEQUENCE [LARGE SCALE GENOMIC DNA]</scope>
    <source>
        <strain evidence="8 9">NRRL 64651</strain>
    </source>
</reference>
<evidence type="ECO:0000256" key="3">
    <source>
        <dbReference type="ARBA" id="ARBA00023015"/>
    </source>
</evidence>
<evidence type="ECO:0000256" key="4">
    <source>
        <dbReference type="ARBA" id="ARBA00023125"/>
    </source>
</evidence>
<dbReference type="PANTHER" id="PTHR36206:SF16">
    <property type="entry name" value="TRANSCRIPTION FACTOR DOMAIN-CONTAINING PROTEIN-RELATED"/>
    <property type="match status" value="1"/>
</dbReference>
<evidence type="ECO:0000259" key="7">
    <source>
        <dbReference type="PROSITE" id="PS50048"/>
    </source>
</evidence>
<gene>
    <name evidence="8" type="ORF">QQZ08_002057</name>
</gene>